<dbReference type="AlphaFoldDB" id="G9MXK4"/>
<comment type="caution">
    <text evidence="1">The sequence shown here is derived from an EMBL/GenBank/DDBJ whole genome shotgun (WGS) entry which is preliminary data.</text>
</comment>
<dbReference type="InParanoid" id="G9MXK4"/>
<dbReference type="HOGENOM" id="CLU_057547_1_0_1"/>
<dbReference type="Proteomes" id="UP000007115">
    <property type="component" value="Unassembled WGS sequence"/>
</dbReference>
<evidence type="ECO:0000313" key="2">
    <source>
        <dbReference type="Proteomes" id="UP000007115"/>
    </source>
</evidence>
<evidence type="ECO:0000313" key="1">
    <source>
        <dbReference type="EMBL" id="EHK20902.1"/>
    </source>
</evidence>
<accession>G9MXK4</accession>
<proteinExistence type="predicted"/>
<reference evidence="1 2" key="1">
    <citation type="journal article" date="2011" name="Genome Biol.">
        <title>Comparative genome sequence analysis underscores mycoparasitism as the ancestral life style of Trichoderma.</title>
        <authorList>
            <person name="Kubicek C.P."/>
            <person name="Herrera-Estrella A."/>
            <person name="Seidl-Seiboth V."/>
            <person name="Martinez D.A."/>
            <person name="Druzhinina I.S."/>
            <person name="Thon M."/>
            <person name="Zeilinger S."/>
            <person name="Casas-Flores S."/>
            <person name="Horwitz B.A."/>
            <person name="Mukherjee P.K."/>
            <person name="Mukherjee M."/>
            <person name="Kredics L."/>
            <person name="Alcaraz L.D."/>
            <person name="Aerts A."/>
            <person name="Antal Z."/>
            <person name="Atanasova L."/>
            <person name="Cervantes-Badillo M.G."/>
            <person name="Challacombe J."/>
            <person name="Chertkov O."/>
            <person name="McCluskey K."/>
            <person name="Coulpier F."/>
            <person name="Deshpande N."/>
            <person name="von Doehren H."/>
            <person name="Ebbole D.J."/>
            <person name="Esquivel-Naranjo E.U."/>
            <person name="Fekete E."/>
            <person name="Flipphi M."/>
            <person name="Glaser F."/>
            <person name="Gomez-Rodriguez E.Y."/>
            <person name="Gruber S."/>
            <person name="Han C."/>
            <person name="Henrissat B."/>
            <person name="Hermosa R."/>
            <person name="Hernandez-Onate M."/>
            <person name="Karaffa L."/>
            <person name="Kosti I."/>
            <person name="Le Crom S."/>
            <person name="Lindquist E."/>
            <person name="Lucas S."/>
            <person name="Luebeck M."/>
            <person name="Luebeck P.S."/>
            <person name="Margeot A."/>
            <person name="Metz B."/>
            <person name="Misra M."/>
            <person name="Nevalainen H."/>
            <person name="Omann M."/>
            <person name="Packer N."/>
            <person name="Perrone G."/>
            <person name="Uresti-Rivera E.E."/>
            <person name="Salamov A."/>
            <person name="Schmoll M."/>
            <person name="Seiboth B."/>
            <person name="Shapiro H."/>
            <person name="Sukno S."/>
            <person name="Tamayo-Ramos J.A."/>
            <person name="Tisch D."/>
            <person name="Wiest A."/>
            <person name="Wilkinson H.H."/>
            <person name="Zhang M."/>
            <person name="Coutinho P.M."/>
            <person name="Kenerley C.M."/>
            <person name="Monte E."/>
            <person name="Baker S.E."/>
            <person name="Grigoriev I.V."/>
        </authorList>
    </citation>
    <scope>NUCLEOTIDE SEQUENCE [LARGE SCALE GENOMIC DNA]</scope>
    <source>
        <strain evidence="2">Gv29-8 / FGSC 10586</strain>
    </source>
</reference>
<organism evidence="1 2">
    <name type="scientific">Hypocrea virens (strain Gv29-8 / FGSC 10586)</name>
    <name type="common">Gliocladium virens</name>
    <name type="synonym">Trichoderma virens</name>
    <dbReference type="NCBI Taxonomy" id="413071"/>
    <lineage>
        <taxon>Eukaryota</taxon>
        <taxon>Fungi</taxon>
        <taxon>Dikarya</taxon>
        <taxon>Ascomycota</taxon>
        <taxon>Pezizomycotina</taxon>
        <taxon>Sordariomycetes</taxon>
        <taxon>Hypocreomycetidae</taxon>
        <taxon>Hypocreales</taxon>
        <taxon>Hypocreaceae</taxon>
        <taxon>Trichoderma</taxon>
    </lineage>
</organism>
<dbReference type="RefSeq" id="XP_013955095.1">
    <property type="nucleotide sequence ID" value="XM_014099620.1"/>
</dbReference>
<protein>
    <submittedName>
        <fullName evidence="1">Uncharacterized protein</fullName>
    </submittedName>
</protein>
<dbReference type="eggNOG" id="ENOG502TCPW">
    <property type="taxonomic scope" value="Eukaryota"/>
</dbReference>
<dbReference type="EMBL" id="ABDF02000077">
    <property type="protein sequence ID" value="EHK20902.1"/>
    <property type="molecule type" value="Genomic_DNA"/>
</dbReference>
<gene>
    <name evidence="1" type="ORF">TRIVIDRAFT_69713</name>
</gene>
<name>G9MXK4_HYPVG</name>
<dbReference type="STRING" id="413071.G9MXK4"/>
<dbReference type="GeneID" id="25797272"/>
<dbReference type="OrthoDB" id="4500473at2759"/>
<sequence>MPFNLKKTYHSAPNFSIPAPDANGPLQLGTIIDDPEDPTPLNPTERIPIPAEQIFRTQTPGFRTKMNSQASGKLGIFTKLLGLGGFGGSLGVRGGYSNEEILVTDRLDTESFNPTTEQIRLAIEVPTVRAYRRANRDKEPLYLITSIKVARGASASVIQGRAFGGGVEAAVPDPATGLFQVGANAGGEMSRETEMGFDHTSDFVLGYRLSKLIMKKDGVKAKRHRRGATLVSDDAHGVVDSRPRNL</sequence>
<keyword evidence="2" id="KW-1185">Reference proteome</keyword>
<dbReference type="OMA" id="TYHSAPN"/>
<dbReference type="VEuPathDB" id="FungiDB:TRIVIDRAFT_69713"/>